<proteinExistence type="inferred from homology"/>
<dbReference type="FunFam" id="1.10.1040.10:FF:000025">
    <property type="entry name" value="Glycerol-3-phosphate dehydrogenase [NAD(P)+]"/>
    <property type="match status" value="1"/>
</dbReference>
<evidence type="ECO:0000256" key="2">
    <source>
        <dbReference type="ARBA" id="ARBA00022490"/>
    </source>
</evidence>
<keyword evidence="6 11" id="KW-0560">Oxidoreductase</keyword>
<dbReference type="InterPro" id="IPR006168">
    <property type="entry name" value="G3P_DH_NAD-dep"/>
</dbReference>
<evidence type="ECO:0000256" key="9">
    <source>
        <dbReference type="ARBA" id="ARBA00023209"/>
    </source>
</evidence>
<dbReference type="PROSITE" id="PS00957">
    <property type="entry name" value="NAD_G3PDH"/>
    <property type="match status" value="1"/>
</dbReference>
<dbReference type="NCBIfam" id="NF000942">
    <property type="entry name" value="PRK00094.1-4"/>
    <property type="match status" value="1"/>
</dbReference>
<feature type="binding site" evidence="11">
    <location>
        <position position="79"/>
    </location>
    <ligand>
        <name>NADPH</name>
        <dbReference type="ChEBI" id="CHEBI:57783"/>
    </ligand>
</feature>
<evidence type="ECO:0000256" key="1">
    <source>
        <dbReference type="ARBA" id="ARBA00011009"/>
    </source>
</evidence>
<evidence type="ECO:0000256" key="13">
    <source>
        <dbReference type="PIRSR" id="PIRSR000114-2"/>
    </source>
</evidence>
<dbReference type="InterPro" id="IPR011128">
    <property type="entry name" value="G3P_DH_NAD-dep_N"/>
</dbReference>
<dbReference type="RefSeq" id="WP_012856911.1">
    <property type="nucleotide sequence ID" value="NC_013512.1"/>
</dbReference>
<name>D1B233_SULD5</name>
<feature type="binding site" evidence="11">
    <location>
        <position position="214"/>
    </location>
    <ligand>
        <name>sn-glycerol 3-phosphate</name>
        <dbReference type="ChEBI" id="CHEBI:57597"/>
    </ligand>
</feature>
<evidence type="ECO:0000313" key="18">
    <source>
        <dbReference type="Proteomes" id="UP000002222"/>
    </source>
</evidence>
<sequence>MSIAVIGAGKWGQALQFALSKNVTCKITSRQRKSLENFVSLEEALACEYLVFALPAQVVRTWLDEHFQFLGQKILVAAKGIEKGSGAFLNEIFAAYIPEENLSFLSGPSFASEVMQGLPTAVVINSSNEGLAKEFASFFPSFMKTYTSNDVIGAEVCGAYKNVLAIASGICDGLKLGNNARASLIARGLVEMHRFGKYFGATDETFLGLSGAGDLFLTASSTLSRNYRVGFFLAEGKKLDAILEALGEVAEGVFTSEAIFELSSKHGIYTPIAHEIALILKGKNPKESVKDLLADS</sequence>
<evidence type="ECO:0000256" key="6">
    <source>
        <dbReference type="ARBA" id="ARBA00023002"/>
    </source>
</evidence>
<evidence type="ECO:0000256" key="10">
    <source>
        <dbReference type="ARBA" id="ARBA00023264"/>
    </source>
</evidence>
<evidence type="ECO:0000313" key="17">
    <source>
        <dbReference type="EMBL" id="ACZ12153.1"/>
    </source>
</evidence>
<comment type="catalytic activity">
    <reaction evidence="11">
        <text>sn-glycerol 3-phosphate + NADP(+) = dihydroxyacetone phosphate + NADPH + H(+)</text>
        <dbReference type="Rhea" id="RHEA:11096"/>
        <dbReference type="ChEBI" id="CHEBI:15378"/>
        <dbReference type="ChEBI" id="CHEBI:57597"/>
        <dbReference type="ChEBI" id="CHEBI:57642"/>
        <dbReference type="ChEBI" id="CHEBI:57783"/>
        <dbReference type="ChEBI" id="CHEBI:58349"/>
        <dbReference type="EC" id="1.1.1.94"/>
    </reaction>
</comment>
<gene>
    <name evidence="11" type="primary">gpsA</name>
    <name evidence="17" type="ordered locus">Sdel_1130</name>
</gene>
<dbReference type="Gene3D" id="3.40.50.720">
    <property type="entry name" value="NAD(P)-binding Rossmann-like Domain"/>
    <property type="match status" value="1"/>
</dbReference>
<feature type="domain" description="Glycerol-3-phosphate dehydrogenase NAD-dependent C-terminal" evidence="16">
    <location>
        <begin position="150"/>
        <end position="287"/>
    </location>
</feature>
<evidence type="ECO:0000259" key="16">
    <source>
        <dbReference type="Pfam" id="PF07479"/>
    </source>
</evidence>
<dbReference type="eggNOG" id="COG0240">
    <property type="taxonomic scope" value="Bacteria"/>
</dbReference>
<feature type="binding site" evidence="11">
    <location>
        <position position="225"/>
    </location>
    <ligand>
        <name>NADPH</name>
        <dbReference type="ChEBI" id="CHEBI:57783"/>
    </ligand>
</feature>
<comment type="catalytic activity">
    <reaction evidence="11">
        <text>sn-glycerol 3-phosphate + NAD(+) = dihydroxyacetone phosphate + NADH + H(+)</text>
        <dbReference type="Rhea" id="RHEA:11092"/>
        <dbReference type="ChEBI" id="CHEBI:15378"/>
        <dbReference type="ChEBI" id="CHEBI:57540"/>
        <dbReference type="ChEBI" id="CHEBI:57597"/>
        <dbReference type="ChEBI" id="CHEBI:57642"/>
        <dbReference type="ChEBI" id="CHEBI:57945"/>
        <dbReference type="EC" id="1.1.1.94"/>
    </reaction>
</comment>
<dbReference type="NCBIfam" id="NF000940">
    <property type="entry name" value="PRK00094.1-2"/>
    <property type="match status" value="1"/>
</dbReference>
<reference evidence="18" key="1">
    <citation type="submission" date="2009-11" db="EMBL/GenBank/DDBJ databases">
        <title>The complete genome of Sulfurospirillum deleyianum DSM 6946.</title>
        <authorList>
            <consortium name="US DOE Joint Genome Institute (JGI-PGF)"/>
            <person name="Lucas S."/>
            <person name="Copeland A."/>
            <person name="Lapidus A."/>
            <person name="Glavina del Rio T."/>
            <person name="Dalin E."/>
            <person name="Tice H."/>
            <person name="Bruce D."/>
            <person name="Goodwin L."/>
            <person name="Pitluck S."/>
            <person name="Kyrpides N."/>
            <person name="Mavromatis K."/>
            <person name="Ivanova N."/>
            <person name="Ovchinnikova G."/>
            <person name="Munk A.C."/>
            <person name="Lu M."/>
            <person name="Brettin T."/>
            <person name="Detter J.C."/>
            <person name="Han C."/>
            <person name="Tapia R."/>
            <person name="Larimer F."/>
            <person name="Land M."/>
            <person name="Hauser L."/>
            <person name="Markowitz V."/>
            <person name="Cheng J.F."/>
            <person name="Hugenholtz P."/>
            <person name="Woyke T."/>
            <person name="Wu D."/>
            <person name="Aumann P."/>
            <person name="Schneider S."/>
            <person name="Lang E."/>
            <person name="Spring S."/>
            <person name="Klenk H.P."/>
            <person name="Eisen J.A."/>
        </authorList>
    </citation>
    <scope>NUCLEOTIDE SEQUENCE [LARGE SCALE GENOMIC DNA]</scope>
    <source>
        <strain evidence="18">ATCC 51133 / DSM 6946 / 5175</strain>
    </source>
</reference>
<dbReference type="OrthoDB" id="9812273at2"/>
<feature type="binding site" evidence="13">
    <location>
        <position position="79"/>
    </location>
    <ligand>
        <name>substrate</name>
    </ligand>
</feature>
<dbReference type="InterPro" id="IPR013328">
    <property type="entry name" value="6PGD_dom2"/>
</dbReference>
<feature type="binding site" evidence="11">
    <location>
        <position position="109"/>
    </location>
    <ligand>
        <name>sn-glycerol 3-phosphate</name>
        <dbReference type="ChEBI" id="CHEBI:57597"/>
    </ligand>
</feature>
<feature type="binding site" evidence="13">
    <location>
        <begin position="225"/>
        <end position="226"/>
    </location>
    <ligand>
        <name>substrate</name>
    </ligand>
</feature>
<dbReference type="SUPFAM" id="SSF48179">
    <property type="entry name" value="6-phosphogluconate dehydrogenase C-terminal domain-like"/>
    <property type="match status" value="1"/>
</dbReference>
<dbReference type="GO" id="GO:0051287">
    <property type="term" value="F:NAD binding"/>
    <property type="evidence" value="ECO:0007669"/>
    <property type="project" value="InterPro"/>
</dbReference>
<feature type="active site" description="Proton acceptor" evidence="11 12">
    <location>
        <position position="161"/>
    </location>
</feature>
<feature type="binding site" evidence="11">
    <location>
        <position position="11"/>
    </location>
    <ligand>
        <name>NADPH</name>
        <dbReference type="ChEBI" id="CHEBI:57783"/>
    </ligand>
</feature>
<evidence type="ECO:0000256" key="8">
    <source>
        <dbReference type="ARBA" id="ARBA00023098"/>
    </source>
</evidence>
<feature type="binding site" evidence="11">
    <location>
        <position position="161"/>
    </location>
    <ligand>
        <name>sn-glycerol 3-phosphate</name>
        <dbReference type="ChEBI" id="CHEBI:57597"/>
    </ligand>
</feature>
<evidence type="ECO:0000256" key="7">
    <source>
        <dbReference type="ARBA" id="ARBA00023027"/>
    </source>
</evidence>
<keyword evidence="8 11" id="KW-0443">Lipid metabolism</keyword>
<feature type="binding site" evidence="14">
    <location>
        <position position="111"/>
    </location>
    <ligand>
        <name>NAD(+)</name>
        <dbReference type="ChEBI" id="CHEBI:57540"/>
    </ligand>
</feature>
<feature type="binding site" evidence="14">
    <location>
        <begin position="7"/>
        <end position="12"/>
    </location>
    <ligand>
        <name>NAD(+)</name>
        <dbReference type="ChEBI" id="CHEBI:57540"/>
    </ligand>
</feature>
<dbReference type="GO" id="GO:0141152">
    <property type="term" value="F:glycerol-3-phosphate dehydrogenase (NAD+) activity"/>
    <property type="evidence" value="ECO:0007669"/>
    <property type="project" value="RHEA"/>
</dbReference>
<keyword evidence="7 11" id="KW-0520">NAD</keyword>
<evidence type="ECO:0000256" key="14">
    <source>
        <dbReference type="PIRSR" id="PIRSR000114-3"/>
    </source>
</evidence>
<feature type="binding site" evidence="11">
    <location>
        <position position="30"/>
    </location>
    <ligand>
        <name>NADPH</name>
        <dbReference type="ChEBI" id="CHEBI:57783"/>
    </ligand>
</feature>
<feature type="binding site" evidence="11">
    <location>
        <position position="79"/>
    </location>
    <ligand>
        <name>sn-glycerol 3-phosphate</name>
        <dbReference type="ChEBI" id="CHEBI:57597"/>
    </ligand>
</feature>
<dbReference type="EMBL" id="CP001816">
    <property type="protein sequence ID" value="ACZ12153.1"/>
    <property type="molecule type" value="Genomic_DNA"/>
</dbReference>
<feature type="binding site" evidence="11">
    <location>
        <position position="225"/>
    </location>
    <ligand>
        <name>sn-glycerol 3-phosphate</name>
        <dbReference type="ChEBI" id="CHEBI:57597"/>
    </ligand>
</feature>
<evidence type="ECO:0000256" key="5">
    <source>
        <dbReference type="ARBA" id="ARBA00022857"/>
    </source>
</evidence>
<feature type="binding site" evidence="14">
    <location>
        <position position="225"/>
    </location>
    <ligand>
        <name>NAD(+)</name>
        <dbReference type="ChEBI" id="CHEBI:57540"/>
    </ligand>
</feature>
<dbReference type="GO" id="GO:0008654">
    <property type="term" value="P:phospholipid biosynthetic process"/>
    <property type="evidence" value="ECO:0007669"/>
    <property type="project" value="UniProtKB-KW"/>
</dbReference>
<dbReference type="PANTHER" id="PTHR11728:SF1">
    <property type="entry name" value="GLYCEROL-3-PHOSPHATE DEHYDROGENASE [NAD(+)] 2, CHLOROPLASTIC"/>
    <property type="match status" value="1"/>
</dbReference>
<feature type="binding site" evidence="11">
    <location>
        <position position="107"/>
    </location>
    <ligand>
        <name>sn-glycerol 3-phosphate</name>
        <dbReference type="ChEBI" id="CHEBI:57597"/>
    </ligand>
</feature>
<evidence type="ECO:0000259" key="15">
    <source>
        <dbReference type="Pfam" id="PF01210"/>
    </source>
</evidence>
<feature type="binding site" evidence="11">
    <location>
        <position position="226"/>
    </location>
    <ligand>
        <name>sn-glycerol 3-phosphate</name>
        <dbReference type="ChEBI" id="CHEBI:57597"/>
    </ligand>
</feature>
<keyword evidence="18" id="KW-1185">Reference proteome</keyword>
<keyword evidence="4 11" id="KW-0547">Nucleotide-binding</keyword>
<keyword evidence="2 11" id="KW-0963">Cytoplasm</keyword>
<dbReference type="SUPFAM" id="SSF51735">
    <property type="entry name" value="NAD(P)-binding Rossmann-fold domains"/>
    <property type="match status" value="1"/>
</dbReference>
<organism evidence="17 18">
    <name type="scientific">Sulfurospirillum deleyianum (strain ATCC 51133 / DSM 6946 / 5175)</name>
    <dbReference type="NCBI Taxonomy" id="525898"/>
    <lineage>
        <taxon>Bacteria</taxon>
        <taxon>Pseudomonadati</taxon>
        <taxon>Campylobacterota</taxon>
        <taxon>Epsilonproteobacteria</taxon>
        <taxon>Campylobacterales</taxon>
        <taxon>Sulfurospirillaceae</taxon>
        <taxon>Sulfurospirillum</taxon>
    </lineage>
</organism>
<comment type="caution">
    <text evidence="11">Lacks conserved residue(s) required for the propagation of feature annotation.</text>
</comment>
<dbReference type="Pfam" id="PF01210">
    <property type="entry name" value="NAD_Gly3P_dh_N"/>
    <property type="match status" value="1"/>
</dbReference>
<dbReference type="AlphaFoldDB" id="D1B233"/>
<dbReference type="PIRSF" id="PIRSF000114">
    <property type="entry name" value="Glycerol-3-P_dh"/>
    <property type="match status" value="1"/>
</dbReference>
<comment type="pathway">
    <text evidence="11">Membrane lipid metabolism; glycerophospholipid metabolism.</text>
</comment>
<dbReference type="InterPro" id="IPR008927">
    <property type="entry name" value="6-PGluconate_DH-like_C_sf"/>
</dbReference>
<dbReference type="GO" id="GO:0006650">
    <property type="term" value="P:glycerophospholipid metabolic process"/>
    <property type="evidence" value="ECO:0007669"/>
    <property type="project" value="UniProtKB-UniRule"/>
</dbReference>
<dbReference type="UniPathway" id="UPA00940"/>
<reference evidence="17 18" key="2">
    <citation type="journal article" date="2010" name="Stand. Genomic Sci.">
        <title>Complete genome sequence of Sulfurospirillum deleyianum type strain (5175).</title>
        <authorList>
            <person name="Sikorski J."/>
            <person name="Lapidus A."/>
            <person name="Copeland A."/>
            <person name="Glavina Del Rio T."/>
            <person name="Nolan M."/>
            <person name="Lucas S."/>
            <person name="Chen F."/>
            <person name="Tice H."/>
            <person name="Cheng J.F."/>
            <person name="Saunders E."/>
            <person name="Bruce D."/>
            <person name="Goodwin L."/>
            <person name="Pitluck S."/>
            <person name="Ovchinnikova G."/>
            <person name="Pati A."/>
            <person name="Ivanova N."/>
            <person name="Mavromatis K."/>
            <person name="Chen A."/>
            <person name="Palaniappan K."/>
            <person name="Chain P."/>
            <person name="Land M."/>
            <person name="Hauser L."/>
            <person name="Chang Y.J."/>
            <person name="Jeffries C.D."/>
            <person name="Brettin T."/>
            <person name="Detter J.C."/>
            <person name="Han C."/>
            <person name="Rohde M."/>
            <person name="Lang E."/>
            <person name="Spring S."/>
            <person name="Goker M."/>
            <person name="Bristow J."/>
            <person name="Eisen J.A."/>
            <person name="Markowitz V."/>
            <person name="Hugenholtz P."/>
            <person name="Kyrpides N.C."/>
            <person name="Klenk H.P."/>
        </authorList>
    </citation>
    <scope>NUCLEOTIDE SEQUENCE [LARGE SCALE GENOMIC DNA]</scope>
    <source>
        <strain evidence="18">ATCC 51133 / DSM 6946 / 5175</strain>
    </source>
</reference>
<keyword evidence="9 11" id="KW-0594">Phospholipid biosynthesis</keyword>
<dbReference type="KEGG" id="sdl:Sdel_1130"/>
<dbReference type="GO" id="GO:0046167">
    <property type="term" value="P:glycerol-3-phosphate biosynthetic process"/>
    <property type="evidence" value="ECO:0007669"/>
    <property type="project" value="UniProtKB-UniRule"/>
</dbReference>
<dbReference type="Pfam" id="PF07479">
    <property type="entry name" value="NAD_Gly3P_dh_C"/>
    <property type="match status" value="1"/>
</dbReference>
<protein>
    <recommendedName>
        <fullName evidence="11">Glycerol-3-phosphate dehydrogenase [NAD(P)+]</fullName>
        <ecNumber evidence="11">1.1.1.94</ecNumber>
    </recommendedName>
    <alternativeName>
        <fullName evidence="11">NAD(P)(+)-dependent glycerol-3-phosphate dehydrogenase</fullName>
    </alternativeName>
    <alternativeName>
        <fullName evidence="11">NAD(P)H-dependent dihydroxyacetone-phosphate reductase</fullName>
    </alternativeName>
</protein>
<accession>D1B233</accession>
<feature type="binding site" evidence="11">
    <location>
        <position position="111"/>
    </location>
    <ligand>
        <name>NADPH</name>
        <dbReference type="ChEBI" id="CHEBI:57783"/>
    </ligand>
</feature>
<dbReference type="PANTHER" id="PTHR11728">
    <property type="entry name" value="GLYCEROL-3-PHOSPHATE DEHYDROGENASE"/>
    <property type="match status" value="1"/>
</dbReference>
<evidence type="ECO:0000256" key="11">
    <source>
        <dbReference type="HAMAP-Rule" id="MF_00394"/>
    </source>
</evidence>
<evidence type="ECO:0000256" key="3">
    <source>
        <dbReference type="ARBA" id="ARBA00022516"/>
    </source>
</evidence>
<dbReference type="Gene3D" id="1.10.1040.10">
    <property type="entry name" value="N-(1-d-carboxylethyl)-l-norvaline Dehydrogenase, domain 2"/>
    <property type="match status" value="1"/>
</dbReference>
<feature type="binding site" evidence="11">
    <location>
        <position position="224"/>
    </location>
    <ligand>
        <name>sn-glycerol 3-phosphate</name>
        <dbReference type="ChEBI" id="CHEBI:57597"/>
    </ligand>
</feature>
<dbReference type="GO" id="GO:0005829">
    <property type="term" value="C:cytosol"/>
    <property type="evidence" value="ECO:0007669"/>
    <property type="project" value="TreeGrafter"/>
</dbReference>
<dbReference type="InterPro" id="IPR006109">
    <property type="entry name" value="G3P_DH_NAD-dep_C"/>
</dbReference>
<dbReference type="Proteomes" id="UP000002222">
    <property type="component" value="Chromosome"/>
</dbReference>
<dbReference type="NCBIfam" id="NF000943">
    <property type="entry name" value="PRK00094.2-1"/>
    <property type="match status" value="1"/>
</dbReference>
<dbReference type="InterPro" id="IPR036291">
    <property type="entry name" value="NAD(P)-bd_dom_sf"/>
</dbReference>
<dbReference type="EC" id="1.1.1.94" evidence="11"/>
<keyword evidence="5 11" id="KW-0521">NADP</keyword>
<feature type="domain" description="Glycerol-3-phosphate dehydrogenase NAD-dependent N-terminal" evidence="15">
    <location>
        <begin position="34"/>
        <end position="130"/>
    </location>
</feature>
<comment type="similarity">
    <text evidence="1 11">Belongs to the NAD-dependent glycerol-3-phosphate dehydrogenase family.</text>
</comment>
<dbReference type="GO" id="GO:0005975">
    <property type="term" value="P:carbohydrate metabolic process"/>
    <property type="evidence" value="ECO:0007669"/>
    <property type="project" value="InterPro"/>
</dbReference>
<feature type="binding site" evidence="11">
    <location>
        <position position="251"/>
    </location>
    <ligand>
        <name>NADPH</name>
        <dbReference type="ChEBI" id="CHEBI:57783"/>
    </ligand>
</feature>
<keyword evidence="10 11" id="KW-1208">Phospholipid metabolism</keyword>
<keyword evidence="3 11" id="KW-0444">Lipid biosynthesis</keyword>
<dbReference type="GO" id="GO:0046168">
    <property type="term" value="P:glycerol-3-phosphate catabolic process"/>
    <property type="evidence" value="ECO:0007669"/>
    <property type="project" value="InterPro"/>
</dbReference>
<comment type="subcellular location">
    <subcellularLocation>
        <location evidence="11">Cytoplasm</location>
    </subcellularLocation>
</comment>
<comment type="function">
    <text evidence="11">Catalyzes the reduction of the glycolytic intermediate dihydroxyacetone phosphate (DHAP) to sn-glycerol 3-phosphate (G3P), the key precursor for phospholipid synthesis.</text>
</comment>
<dbReference type="HAMAP" id="MF_00394">
    <property type="entry name" value="NAD_Glyc3P_dehydrog"/>
    <property type="match status" value="1"/>
</dbReference>
<dbReference type="HOGENOM" id="CLU_033449_0_2_7"/>
<dbReference type="GO" id="GO:0141153">
    <property type="term" value="F:glycerol-3-phosphate dehydrogenase (NADP+) activity"/>
    <property type="evidence" value="ECO:0007669"/>
    <property type="project" value="RHEA"/>
</dbReference>
<feature type="binding site" evidence="11">
    <location>
        <position position="249"/>
    </location>
    <ligand>
        <name>NADPH</name>
        <dbReference type="ChEBI" id="CHEBI:57783"/>
    </ligand>
</feature>
<dbReference type="STRING" id="525898.Sdel_1130"/>
<evidence type="ECO:0000256" key="12">
    <source>
        <dbReference type="PIRSR" id="PIRSR000114-1"/>
    </source>
</evidence>
<evidence type="ECO:0000256" key="4">
    <source>
        <dbReference type="ARBA" id="ARBA00022741"/>
    </source>
</evidence>